<organism evidence="1 2">
    <name type="scientific">Daedalea quercina L-15889</name>
    <dbReference type="NCBI Taxonomy" id="1314783"/>
    <lineage>
        <taxon>Eukaryota</taxon>
        <taxon>Fungi</taxon>
        <taxon>Dikarya</taxon>
        <taxon>Basidiomycota</taxon>
        <taxon>Agaricomycotina</taxon>
        <taxon>Agaricomycetes</taxon>
        <taxon>Polyporales</taxon>
        <taxon>Fomitopsis</taxon>
    </lineage>
</organism>
<gene>
    <name evidence="1" type="ORF">DAEQUDRAFT_640016</name>
</gene>
<dbReference type="STRING" id="1314783.A0A165TWK1"/>
<sequence length="82" mass="9179">THLHRIQKADSPNCPNCRTTRETVYHHLLECPAFSDQRARLARGVGPAARSLNNLLTSPATMKPLFRHVHDTGRFTAAYGDL</sequence>
<evidence type="ECO:0008006" key="3">
    <source>
        <dbReference type="Google" id="ProtNLM"/>
    </source>
</evidence>
<dbReference type="OrthoDB" id="3044497at2759"/>
<evidence type="ECO:0000313" key="2">
    <source>
        <dbReference type="Proteomes" id="UP000076727"/>
    </source>
</evidence>
<dbReference type="EMBL" id="KV429034">
    <property type="protein sequence ID" value="KZT74058.1"/>
    <property type="molecule type" value="Genomic_DNA"/>
</dbReference>
<accession>A0A165TWK1</accession>
<feature type="non-terminal residue" evidence="1">
    <location>
        <position position="1"/>
    </location>
</feature>
<dbReference type="Proteomes" id="UP000076727">
    <property type="component" value="Unassembled WGS sequence"/>
</dbReference>
<keyword evidence="2" id="KW-1185">Reference proteome</keyword>
<feature type="non-terminal residue" evidence="1">
    <location>
        <position position="82"/>
    </location>
</feature>
<reference evidence="1 2" key="1">
    <citation type="journal article" date="2016" name="Mol. Biol. Evol.">
        <title>Comparative Genomics of Early-Diverging Mushroom-Forming Fungi Provides Insights into the Origins of Lignocellulose Decay Capabilities.</title>
        <authorList>
            <person name="Nagy L.G."/>
            <person name="Riley R."/>
            <person name="Tritt A."/>
            <person name="Adam C."/>
            <person name="Daum C."/>
            <person name="Floudas D."/>
            <person name="Sun H."/>
            <person name="Yadav J.S."/>
            <person name="Pangilinan J."/>
            <person name="Larsson K.H."/>
            <person name="Matsuura K."/>
            <person name="Barry K."/>
            <person name="Labutti K."/>
            <person name="Kuo R."/>
            <person name="Ohm R.A."/>
            <person name="Bhattacharya S.S."/>
            <person name="Shirouzu T."/>
            <person name="Yoshinaga Y."/>
            <person name="Martin F.M."/>
            <person name="Grigoriev I.V."/>
            <person name="Hibbett D.S."/>
        </authorList>
    </citation>
    <scope>NUCLEOTIDE SEQUENCE [LARGE SCALE GENOMIC DNA]</scope>
    <source>
        <strain evidence="1 2">L-15889</strain>
    </source>
</reference>
<evidence type="ECO:0000313" key="1">
    <source>
        <dbReference type="EMBL" id="KZT74058.1"/>
    </source>
</evidence>
<proteinExistence type="predicted"/>
<dbReference type="AlphaFoldDB" id="A0A165TWK1"/>
<protein>
    <recommendedName>
        <fullName evidence="3">Reverse transcriptase zinc-binding domain-containing protein</fullName>
    </recommendedName>
</protein>
<name>A0A165TWK1_9APHY</name>